<evidence type="ECO:0000259" key="2">
    <source>
        <dbReference type="Pfam" id="PF00534"/>
    </source>
</evidence>
<keyword evidence="4" id="KW-1185">Reference proteome</keyword>
<accession>A0AA41X9N7</accession>
<dbReference type="GO" id="GO:0016757">
    <property type="term" value="F:glycosyltransferase activity"/>
    <property type="evidence" value="ECO:0007669"/>
    <property type="project" value="InterPro"/>
</dbReference>
<comment type="caution">
    <text evidence="3">The sequence shown here is derived from an EMBL/GenBank/DDBJ whole genome shotgun (WGS) entry which is preliminary data.</text>
</comment>
<dbReference type="AlphaFoldDB" id="A0AA41X9N7"/>
<gene>
    <name evidence="3" type="ORF">NK662_09940</name>
</gene>
<dbReference type="Pfam" id="PF00534">
    <property type="entry name" value="Glycos_transf_1"/>
    <property type="match status" value="1"/>
</dbReference>
<dbReference type="PANTHER" id="PTHR46401:SF2">
    <property type="entry name" value="GLYCOSYLTRANSFERASE WBBK-RELATED"/>
    <property type="match status" value="1"/>
</dbReference>
<dbReference type="Proteomes" id="UP001156102">
    <property type="component" value="Unassembled WGS sequence"/>
</dbReference>
<dbReference type="SUPFAM" id="SSF53756">
    <property type="entry name" value="UDP-Glycosyltransferase/glycogen phosphorylase"/>
    <property type="match status" value="1"/>
</dbReference>
<dbReference type="GO" id="GO:0009103">
    <property type="term" value="P:lipopolysaccharide biosynthetic process"/>
    <property type="evidence" value="ECO:0007669"/>
    <property type="project" value="TreeGrafter"/>
</dbReference>
<protein>
    <submittedName>
        <fullName evidence="3">Glycosyltransferase family 4 protein</fullName>
    </submittedName>
</protein>
<evidence type="ECO:0000256" key="1">
    <source>
        <dbReference type="ARBA" id="ARBA00022679"/>
    </source>
</evidence>
<dbReference type="PANTHER" id="PTHR46401">
    <property type="entry name" value="GLYCOSYLTRANSFERASE WBBK-RELATED"/>
    <property type="match status" value="1"/>
</dbReference>
<sequence>MEQGNQAKVLFQQRMQEAASFWFSLMPEESHHLIGTAMLMDGQIERGMALYSQLPPSLHRNCNVNSAYRLAGVDNACGQTGECRMDTSGGQPFRKKAAMFLAYLGNTGAVRMLLTHKRWLEEDGFQVDLFFPSVNREKLAYKLFGQDLIIQTYQTDADMPQIASEYDIAFAPHWDYLFPLYRNFRKVFYFTQGDYDVFSEDEQGIQTLQNFYLLPVHIFTVSRFLQQHVLRKQHRNPPIIPCGIDLDLFQPGEKFEQTTVLVVGNAGAKQKHIVDVLANVRVLQQRYDFQIVWINPSPQPNELNGITVVCNPDAQTLAAYFRKSHIFVSGSEIESFSLPPLEAMASGTAVVAADNGGILEYARHGENALLFELNNWSQMNQYIEFLLRDIEARTHLERSGIQTAAAFAMGKIRNRFLAYVERCLSVPFFTS</sequence>
<evidence type="ECO:0000313" key="3">
    <source>
        <dbReference type="EMBL" id="MCP8968858.1"/>
    </source>
</evidence>
<proteinExistence type="predicted"/>
<organism evidence="3 4">
    <name type="scientific">Ectobacillus ponti</name>
    <dbReference type="NCBI Taxonomy" id="2961894"/>
    <lineage>
        <taxon>Bacteria</taxon>
        <taxon>Bacillati</taxon>
        <taxon>Bacillota</taxon>
        <taxon>Bacilli</taxon>
        <taxon>Bacillales</taxon>
        <taxon>Bacillaceae</taxon>
        <taxon>Ectobacillus</taxon>
    </lineage>
</organism>
<dbReference type="RefSeq" id="WP_254758769.1">
    <property type="nucleotide sequence ID" value="NZ_JANCLT010000004.1"/>
</dbReference>
<name>A0AA41X9N7_9BACI</name>
<evidence type="ECO:0000313" key="4">
    <source>
        <dbReference type="Proteomes" id="UP001156102"/>
    </source>
</evidence>
<dbReference type="InterPro" id="IPR001296">
    <property type="entry name" value="Glyco_trans_1"/>
</dbReference>
<dbReference type="EMBL" id="JANCLT010000004">
    <property type="protein sequence ID" value="MCP8968858.1"/>
    <property type="molecule type" value="Genomic_DNA"/>
</dbReference>
<keyword evidence="1" id="KW-0808">Transferase</keyword>
<feature type="domain" description="Glycosyl transferase family 1" evidence="2">
    <location>
        <begin position="313"/>
        <end position="400"/>
    </location>
</feature>
<dbReference type="CDD" id="cd03801">
    <property type="entry name" value="GT4_PimA-like"/>
    <property type="match status" value="1"/>
</dbReference>
<dbReference type="Gene3D" id="3.40.50.2000">
    <property type="entry name" value="Glycogen Phosphorylase B"/>
    <property type="match status" value="2"/>
</dbReference>
<reference evidence="3" key="1">
    <citation type="submission" date="2022-07" db="EMBL/GenBank/DDBJ databases">
        <authorList>
            <person name="Li W.-J."/>
            <person name="Deng Q.-Q."/>
        </authorList>
    </citation>
    <scope>NUCLEOTIDE SEQUENCE</scope>
    <source>
        <strain evidence="3">SYSU M60031</strain>
    </source>
</reference>